<evidence type="ECO:0000313" key="2">
    <source>
        <dbReference type="EMBL" id="TDD10098.1"/>
    </source>
</evidence>
<feature type="domain" description="IclR-ED" evidence="1">
    <location>
        <begin position="1"/>
        <end position="84"/>
    </location>
</feature>
<evidence type="ECO:0000313" key="3">
    <source>
        <dbReference type="Proteomes" id="UP000295674"/>
    </source>
</evidence>
<organism evidence="2 3">
    <name type="scientific">Saccharopolyspora terrae</name>
    <dbReference type="NCBI Taxonomy" id="2530384"/>
    <lineage>
        <taxon>Bacteria</taxon>
        <taxon>Bacillati</taxon>
        <taxon>Actinomycetota</taxon>
        <taxon>Actinomycetes</taxon>
        <taxon>Pseudonocardiales</taxon>
        <taxon>Pseudonocardiaceae</taxon>
        <taxon>Saccharopolyspora</taxon>
    </lineage>
</organism>
<keyword evidence="3" id="KW-1185">Reference proteome</keyword>
<dbReference type="OrthoDB" id="6811967at2"/>
<dbReference type="InterPro" id="IPR014757">
    <property type="entry name" value="Tscrpt_reg_IclR_C"/>
</dbReference>
<dbReference type="PROSITE" id="PS51078">
    <property type="entry name" value="ICLR_ED"/>
    <property type="match status" value="1"/>
</dbReference>
<accession>A0A4R4VVL0</accession>
<comment type="caution">
    <text evidence="2">The sequence shown here is derived from an EMBL/GenBank/DDBJ whole genome shotgun (WGS) entry which is preliminary data.</text>
</comment>
<dbReference type="Proteomes" id="UP000295674">
    <property type="component" value="Unassembled WGS sequence"/>
</dbReference>
<evidence type="ECO:0000259" key="1">
    <source>
        <dbReference type="PROSITE" id="PS51078"/>
    </source>
</evidence>
<dbReference type="Pfam" id="PF01614">
    <property type="entry name" value="IclR_C"/>
    <property type="match status" value="1"/>
</dbReference>
<dbReference type="InterPro" id="IPR029016">
    <property type="entry name" value="GAF-like_dom_sf"/>
</dbReference>
<proteinExistence type="predicted"/>
<gene>
    <name evidence="2" type="ORF">E1181_02355</name>
</gene>
<dbReference type="AlphaFoldDB" id="A0A4R4VVL0"/>
<dbReference type="RefSeq" id="WP_132672197.1">
    <property type="nucleotide sequence ID" value="NZ_SMKS01000002.1"/>
</dbReference>
<protein>
    <recommendedName>
        <fullName evidence="1">IclR-ED domain-containing protein</fullName>
    </recommendedName>
</protein>
<sequence length="84" mass="9225">MVAFDSELRRRVLREPLPAFTEMTQSDPGDFASHLVHVRAEGVSRSRNDYLNGVSAVAAPILGTTLRHHMPTLRQSGSGAGLRR</sequence>
<dbReference type="SUPFAM" id="SSF55781">
    <property type="entry name" value="GAF domain-like"/>
    <property type="match status" value="1"/>
</dbReference>
<name>A0A4R4VVL0_9PSEU</name>
<dbReference type="Gene3D" id="3.30.450.40">
    <property type="match status" value="1"/>
</dbReference>
<dbReference type="EMBL" id="SMKS01000002">
    <property type="protein sequence ID" value="TDD10098.1"/>
    <property type="molecule type" value="Genomic_DNA"/>
</dbReference>
<reference evidence="2 3" key="1">
    <citation type="submission" date="2019-03" db="EMBL/GenBank/DDBJ databases">
        <title>Draft genome sequences of novel Actinobacteria.</title>
        <authorList>
            <person name="Sahin N."/>
            <person name="Ay H."/>
            <person name="Saygin H."/>
        </authorList>
    </citation>
    <scope>NUCLEOTIDE SEQUENCE [LARGE SCALE GENOMIC DNA]</scope>
    <source>
        <strain evidence="2 3">16K309</strain>
    </source>
</reference>